<dbReference type="InterPro" id="IPR039420">
    <property type="entry name" value="WalR-like"/>
</dbReference>
<dbReference type="InterPro" id="IPR036388">
    <property type="entry name" value="WH-like_DNA-bd_sf"/>
</dbReference>
<dbReference type="FunFam" id="1.10.10.10:FF:000018">
    <property type="entry name" value="DNA-binding response regulator ResD"/>
    <property type="match status" value="1"/>
</dbReference>
<evidence type="ECO:0000259" key="11">
    <source>
        <dbReference type="PROSITE" id="PS51755"/>
    </source>
</evidence>
<dbReference type="PANTHER" id="PTHR48111">
    <property type="entry name" value="REGULATOR OF RPOS"/>
    <property type="match status" value="1"/>
</dbReference>
<dbReference type="GO" id="GO:0006355">
    <property type="term" value="P:regulation of DNA-templated transcription"/>
    <property type="evidence" value="ECO:0007669"/>
    <property type="project" value="InterPro"/>
</dbReference>
<dbReference type="Proteomes" id="UP000184310">
    <property type="component" value="Unassembled WGS sequence"/>
</dbReference>
<evidence type="ECO:0000256" key="4">
    <source>
        <dbReference type="ARBA" id="ARBA00023015"/>
    </source>
</evidence>
<dbReference type="CDD" id="cd00383">
    <property type="entry name" value="trans_reg_C"/>
    <property type="match status" value="1"/>
</dbReference>
<keyword evidence="13" id="KW-1185">Reference proteome</keyword>
<dbReference type="GO" id="GO:0005829">
    <property type="term" value="C:cytosol"/>
    <property type="evidence" value="ECO:0007669"/>
    <property type="project" value="TreeGrafter"/>
</dbReference>
<dbReference type="AlphaFoldDB" id="A0A1M6HRA9"/>
<name>A0A1M6HRA9_9CLOT</name>
<feature type="DNA-binding region" description="OmpR/PhoB-type" evidence="9">
    <location>
        <begin position="130"/>
        <end position="229"/>
    </location>
</feature>
<dbReference type="InterPro" id="IPR001867">
    <property type="entry name" value="OmpR/PhoB-type_DNA-bd"/>
</dbReference>
<evidence type="ECO:0000256" key="9">
    <source>
        <dbReference type="PROSITE-ProRule" id="PRU01091"/>
    </source>
</evidence>
<protein>
    <recommendedName>
        <fullName evidence="1">Stage 0 sporulation protein A homolog</fullName>
    </recommendedName>
</protein>
<evidence type="ECO:0000256" key="5">
    <source>
        <dbReference type="ARBA" id="ARBA00023125"/>
    </source>
</evidence>
<evidence type="ECO:0000256" key="2">
    <source>
        <dbReference type="ARBA" id="ARBA00022553"/>
    </source>
</evidence>
<dbReference type="SUPFAM" id="SSF52172">
    <property type="entry name" value="CheY-like"/>
    <property type="match status" value="1"/>
</dbReference>
<dbReference type="PROSITE" id="PS51755">
    <property type="entry name" value="OMPR_PHOB"/>
    <property type="match status" value="1"/>
</dbReference>
<evidence type="ECO:0000313" key="13">
    <source>
        <dbReference type="Proteomes" id="UP000184310"/>
    </source>
</evidence>
<dbReference type="STRING" id="1121302.SAMN02745163_01554"/>
<keyword evidence="3" id="KW-0902">Two-component regulatory system</keyword>
<keyword evidence="2 8" id="KW-0597">Phosphoprotein</keyword>
<dbReference type="InterPro" id="IPR001789">
    <property type="entry name" value="Sig_transdc_resp-reg_receiver"/>
</dbReference>
<dbReference type="PROSITE" id="PS50110">
    <property type="entry name" value="RESPONSE_REGULATORY"/>
    <property type="match status" value="1"/>
</dbReference>
<proteinExistence type="predicted"/>
<organism evidence="12 13">
    <name type="scientific">Clostridium cavendishii DSM 21758</name>
    <dbReference type="NCBI Taxonomy" id="1121302"/>
    <lineage>
        <taxon>Bacteria</taxon>
        <taxon>Bacillati</taxon>
        <taxon>Bacillota</taxon>
        <taxon>Clostridia</taxon>
        <taxon>Eubacteriales</taxon>
        <taxon>Clostridiaceae</taxon>
        <taxon>Clostridium</taxon>
    </lineage>
</organism>
<evidence type="ECO:0000256" key="7">
    <source>
        <dbReference type="ARBA" id="ARBA00024867"/>
    </source>
</evidence>
<dbReference type="Gene3D" id="3.40.50.2300">
    <property type="match status" value="1"/>
</dbReference>
<dbReference type="Pfam" id="PF00072">
    <property type="entry name" value="Response_reg"/>
    <property type="match status" value="1"/>
</dbReference>
<dbReference type="GO" id="GO:0032993">
    <property type="term" value="C:protein-DNA complex"/>
    <property type="evidence" value="ECO:0007669"/>
    <property type="project" value="TreeGrafter"/>
</dbReference>
<accession>A0A1M6HRA9</accession>
<dbReference type="PANTHER" id="PTHR48111:SF40">
    <property type="entry name" value="PHOSPHATE REGULON TRANSCRIPTIONAL REGULATORY PROTEIN PHOB"/>
    <property type="match status" value="1"/>
</dbReference>
<dbReference type="InterPro" id="IPR011006">
    <property type="entry name" value="CheY-like_superfamily"/>
</dbReference>
<dbReference type="FunFam" id="3.40.50.2300:FF:000001">
    <property type="entry name" value="DNA-binding response regulator PhoB"/>
    <property type="match status" value="1"/>
</dbReference>
<dbReference type="EMBL" id="FQZB01000007">
    <property type="protein sequence ID" value="SHJ24738.1"/>
    <property type="molecule type" value="Genomic_DNA"/>
</dbReference>
<dbReference type="SMART" id="SM00448">
    <property type="entry name" value="REC"/>
    <property type="match status" value="1"/>
</dbReference>
<dbReference type="OrthoDB" id="9790442at2"/>
<dbReference type="Pfam" id="PF00486">
    <property type="entry name" value="Trans_reg_C"/>
    <property type="match status" value="1"/>
</dbReference>
<evidence type="ECO:0000313" key="12">
    <source>
        <dbReference type="EMBL" id="SHJ24738.1"/>
    </source>
</evidence>
<dbReference type="GO" id="GO:0000156">
    <property type="term" value="F:phosphorelay response regulator activity"/>
    <property type="evidence" value="ECO:0007669"/>
    <property type="project" value="TreeGrafter"/>
</dbReference>
<dbReference type="Gene3D" id="6.10.250.690">
    <property type="match status" value="1"/>
</dbReference>
<feature type="domain" description="Response regulatory" evidence="10">
    <location>
        <begin position="3"/>
        <end position="116"/>
    </location>
</feature>
<keyword evidence="5 9" id="KW-0238">DNA-binding</keyword>
<gene>
    <name evidence="12" type="ORF">SAMN02745163_01554</name>
</gene>
<reference evidence="12 13" key="1">
    <citation type="submission" date="2016-11" db="EMBL/GenBank/DDBJ databases">
        <authorList>
            <person name="Jaros S."/>
            <person name="Januszkiewicz K."/>
            <person name="Wedrychowicz H."/>
        </authorList>
    </citation>
    <scope>NUCLEOTIDE SEQUENCE [LARGE SCALE GENOMIC DNA]</scope>
    <source>
        <strain evidence="12 13">DSM 21758</strain>
    </source>
</reference>
<evidence type="ECO:0000259" key="10">
    <source>
        <dbReference type="PROSITE" id="PS50110"/>
    </source>
</evidence>
<dbReference type="Gene3D" id="1.10.10.10">
    <property type="entry name" value="Winged helix-like DNA-binding domain superfamily/Winged helix DNA-binding domain"/>
    <property type="match status" value="1"/>
</dbReference>
<evidence type="ECO:0000256" key="3">
    <source>
        <dbReference type="ARBA" id="ARBA00023012"/>
    </source>
</evidence>
<keyword evidence="6" id="KW-0804">Transcription</keyword>
<dbReference type="SUPFAM" id="SSF46894">
    <property type="entry name" value="C-terminal effector domain of the bipartite response regulators"/>
    <property type="match status" value="1"/>
</dbReference>
<evidence type="ECO:0000256" key="1">
    <source>
        <dbReference type="ARBA" id="ARBA00018672"/>
    </source>
</evidence>
<sequence>MESVLIVDDEEEIVELLDFYMKNNGYNTYKAFNGKEAIKVFEEESIDIIILDIMMPECDGKEVLKRVRAKSGVPILFLSAKGEDIDKIDGLFLGADDYIAKPFNPMEIVARVKALLRRSAVFNNKEEKKDHIINVANLRLDEMACKLYKDNLEVELTSVEYKLIAFFIKNQNRVFTKGQLYENVWQESYLGDERIIMVYISKLREKIEINPKEPKFIKTIRGLGYIFEGN</sequence>
<evidence type="ECO:0000256" key="8">
    <source>
        <dbReference type="PROSITE-ProRule" id="PRU00169"/>
    </source>
</evidence>
<feature type="modified residue" description="4-aspartylphosphate" evidence="8">
    <location>
        <position position="52"/>
    </location>
</feature>
<evidence type="ECO:0000256" key="6">
    <source>
        <dbReference type="ARBA" id="ARBA00023163"/>
    </source>
</evidence>
<keyword evidence="4" id="KW-0805">Transcription regulation</keyword>
<dbReference type="SMART" id="SM00862">
    <property type="entry name" value="Trans_reg_C"/>
    <property type="match status" value="1"/>
</dbReference>
<comment type="function">
    <text evidence="7">May play the central regulatory role in sporulation. It may be an element of the effector pathway responsible for the activation of sporulation genes in response to nutritional stress. Spo0A may act in concert with spo0H (a sigma factor) to control the expression of some genes that are critical to the sporulation process.</text>
</comment>
<dbReference type="InterPro" id="IPR016032">
    <property type="entry name" value="Sig_transdc_resp-reg_C-effctor"/>
</dbReference>
<feature type="domain" description="OmpR/PhoB-type" evidence="11">
    <location>
        <begin position="130"/>
        <end position="229"/>
    </location>
</feature>
<dbReference type="RefSeq" id="WP_072986111.1">
    <property type="nucleotide sequence ID" value="NZ_FQZB01000007.1"/>
</dbReference>
<dbReference type="GO" id="GO:0000976">
    <property type="term" value="F:transcription cis-regulatory region binding"/>
    <property type="evidence" value="ECO:0007669"/>
    <property type="project" value="TreeGrafter"/>
</dbReference>